<organism evidence="1 2">
    <name type="scientific">Salix koriyanagi</name>
    <dbReference type="NCBI Taxonomy" id="2511006"/>
    <lineage>
        <taxon>Eukaryota</taxon>
        <taxon>Viridiplantae</taxon>
        <taxon>Streptophyta</taxon>
        <taxon>Embryophyta</taxon>
        <taxon>Tracheophyta</taxon>
        <taxon>Spermatophyta</taxon>
        <taxon>Magnoliopsida</taxon>
        <taxon>eudicotyledons</taxon>
        <taxon>Gunneridae</taxon>
        <taxon>Pentapetalae</taxon>
        <taxon>rosids</taxon>
        <taxon>fabids</taxon>
        <taxon>Malpighiales</taxon>
        <taxon>Salicaceae</taxon>
        <taxon>Saliceae</taxon>
        <taxon>Salix</taxon>
    </lineage>
</organism>
<dbReference type="Proteomes" id="UP001151752">
    <property type="component" value="Chromosome 2"/>
</dbReference>
<evidence type="ECO:0000313" key="2">
    <source>
        <dbReference type="Proteomes" id="UP001151752"/>
    </source>
</evidence>
<sequence length="79" mass="9237">MDIDPDRIEINSLRLPMKFGNHRGFAFVERANEGESLEELRARMAAQFTEEQHGFQKPANQVIQKRKDVTNLDEESMKF</sequence>
<gene>
    <name evidence="1" type="ORF">OIU74_010913</name>
</gene>
<protein>
    <submittedName>
        <fullName evidence="1">Uncharacterized protein</fullName>
    </submittedName>
</protein>
<name>A0A9Q0YTE3_9ROSI</name>
<dbReference type="EMBL" id="JAPFFM010000015">
    <property type="protein sequence ID" value="KAJ6709904.1"/>
    <property type="molecule type" value="Genomic_DNA"/>
</dbReference>
<accession>A0A9Q0YTE3</accession>
<proteinExistence type="predicted"/>
<reference evidence="1" key="1">
    <citation type="submission" date="2022-11" db="EMBL/GenBank/DDBJ databases">
        <authorList>
            <person name="Hyden B.L."/>
            <person name="Feng K."/>
            <person name="Yates T."/>
            <person name="Jawdy S."/>
            <person name="Smart L.B."/>
            <person name="Muchero W."/>
        </authorList>
    </citation>
    <scope>NUCLEOTIDE SEQUENCE</scope>
    <source>
        <tissue evidence="1">Shoot tip</tissue>
    </source>
</reference>
<reference evidence="1" key="2">
    <citation type="journal article" date="2023" name="Int. J. Mol. Sci.">
        <title>De Novo Assembly and Annotation of 11 Diverse Shrub Willow (Salix) Genomes Reveals Novel Gene Organization in Sex-Linked Regions.</title>
        <authorList>
            <person name="Hyden B."/>
            <person name="Feng K."/>
            <person name="Yates T.B."/>
            <person name="Jawdy S."/>
            <person name="Cereghino C."/>
            <person name="Smart L.B."/>
            <person name="Muchero W."/>
        </authorList>
    </citation>
    <scope>NUCLEOTIDE SEQUENCE</scope>
    <source>
        <tissue evidence="1">Shoot tip</tissue>
    </source>
</reference>
<evidence type="ECO:0000313" key="1">
    <source>
        <dbReference type="EMBL" id="KAJ6709904.1"/>
    </source>
</evidence>
<dbReference type="AlphaFoldDB" id="A0A9Q0YTE3"/>
<comment type="caution">
    <text evidence="1">The sequence shown here is derived from an EMBL/GenBank/DDBJ whole genome shotgun (WGS) entry which is preliminary data.</text>
</comment>
<keyword evidence="2" id="KW-1185">Reference proteome</keyword>